<proteinExistence type="inferred from homology"/>
<dbReference type="EMBL" id="JABMIG020000108">
    <property type="protein sequence ID" value="KAL3791888.1"/>
    <property type="molecule type" value="Genomic_DNA"/>
</dbReference>
<dbReference type="GO" id="GO:1903425">
    <property type="term" value="F:fluoride transmembrane transporter activity"/>
    <property type="evidence" value="ECO:0007669"/>
    <property type="project" value="UniProtKB-ARBA"/>
</dbReference>
<protein>
    <recommendedName>
        <fullName evidence="13">Fluoride ion transporter CrcB</fullName>
    </recommendedName>
</protein>
<keyword evidence="5 10" id="KW-1133">Transmembrane helix</keyword>
<dbReference type="PANTHER" id="PTHR28259">
    <property type="entry name" value="FLUORIDE EXPORT PROTEIN 1-RELATED"/>
    <property type="match status" value="1"/>
</dbReference>
<accession>A0ABD3PUU8</accession>
<feature type="compositionally biased region" description="Basic and acidic residues" evidence="9">
    <location>
        <begin position="192"/>
        <end position="206"/>
    </location>
</feature>
<comment type="similarity">
    <text evidence="7">Belongs to the fluoride channel Fluc/FEX (TC 1.A.43) family.</text>
</comment>
<evidence type="ECO:0008006" key="13">
    <source>
        <dbReference type="Google" id="ProtNLM"/>
    </source>
</evidence>
<evidence type="ECO:0000256" key="5">
    <source>
        <dbReference type="ARBA" id="ARBA00022989"/>
    </source>
</evidence>
<feature type="transmembrane region" description="Helical" evidence="10">
    <location>
        <begin position="660"/>
        <end position="683"/>
    </location>
</feature>
<feature type="compositionally biased region" description="Polar residues" evidence="9">
    <location>
        <begin position="207"/>
        <end position="216"/>
    </location>
</feature>
<feature type="region of interest" description="Disordered" evidence="9">
    <location>
        <begin position="702"/>
        <end position="723"/>
    </location>
</feature>
<feature type="transmembrane region" description="Helical" evidence="10">
    <location>
        <begin position="787"/>
        <end position="808"/>
    </location>
</feature>
<feature type="compositionally biased region" description="Low complexity" evidence="9">
    <location>
        <begin position="151"/>
        <end position="160"/>
    </location>
</feature>
<reference evidence="11 12" key="1">
    <citation type="journal article" date="2020" name="G3 (Bethesda)">
        <title>Improved Reference Genome for Cyclotella cryptica CCMP332, a Model for Cell Wall Morphogenesis, Salinity Adaptation, and Lipid Production in Diatoms (Bacillariophyta).</title>
        <authorList>
            <person name="Roberts W.R."/>
            <person name="Downey K.M."/>
            <person name="Ruck E.C."/>
            <person name="Traller J.C."/>
            <person name="Alverson A.J."/>
        </authorList>
    </citation>
    <scope>NUCLEOTIDE SEQUENCE [LARGE SCALE GENOMIC DNA]</scope>
    <source>
        <strain evidence="11 12">CCMP332</strain>
    </source>
</reference>
<evidence type="ECO:0000313" key="12">
    <source>
        <dbReference type="Proteomes" id="UP001516023"/>
    </source>
</evidence>
<comment type="function">
    <text evidence="1">Fluoride channel required for the rapid expulsion of cytoplasmic fluoride.</text>
</comment>
<evidence type="ECO:0000313" key="11">
    <source>
        <dbReference type="EMBL" id="KAL3791888.1"/>
    </source>
</evidence>
<evidence type="ECO:0000256" key="9">
    <source>
        <dbReference type="SAM" id="MobiDB-lite"/>
    </source>
</evidence>
<evidence type="ECO:0000256" key="3">
    <source>
        <dbReference type="ARBA" id="ARBA00022475"/>
    </source>
</evidence>
<feature type="compositionally biased region" description="Acidic residues" evidence="9">
    <location>
        <begin position="708"/>
        <end position="719"/>
    </location>
</feature>
<dbReference type="Proteomes" id="UP001516023">
    <property type="component" value="Unassembled WGS sequence"/>
</dbReference>
<feature type="non-terminal residue" evidence="11">
    <location>
        <position position="1"/>
    </location>
</feature>
<keyword evidence="12" id="KW-1185">Reference proteome</keyword>
<comment type="subcellular location">
    <subcellularLocation>
        <location evidence="2">Cell membrane</location>
        <topology evidence="2">Multi-pass membrane protein</topology>
    </subcellularLocation>
</comment>
<comment type="catalytic activity">
    <reaction evidence="8">
        <text>fluoride(in) = fluoride(out)</text>
        <dbReference type="Rhea" id="RHEA:76159"/>
        <dbReference type="ChEBI" id="CHEBI:17051"/>
    </reaction>
    <physiologicalReaction direction="left-to-right" evidence="8">
        <dbReference type="Rhea" id="RHEA:76160"/>
    </physiologicalReaction>
</comment>
<evidence type="ECO:0000256" key="6">
    <source>
        <dbReference type="ARBA" id="ARBA00023136"/>
    </source>
</evidence>
<evidence type="ECO:0000256" key="1">
    <source>
        <dbReference type="ARBA" id="ARBA00002598"/>
    </source>
</evidence>
<dbReference type="AlphaFoldDB" id="A0ABD3PUU8"/>
<keyword evidence="3" id="KW-1003">Cell membrane</keyword>
<dbReference type="PANTHER" id="PTHR28259:SF1">
    <property type="entry name" value="FLUORIDE EXPORT PROTEIN 1-RELATED"/>
    <property type="match status" value="1"/>
</dbReference>
<evidence type="ECO:0000256" key="4">
    <source>
        <dbReference type="ARBA" id="ARBA00022692"/>
    </source>
</evidence>
<feature type="transmembrane region" description="Helical" evidence="10">
    <location>
        <begin position="855"/>
        <end position="873"/>
    </location>
</feature>
<feature type="transmembrane region" description="Helical" evidence="10">
    <location>
        <begin position="732"/>
        <end position="752"/>
    </location>
</feature>
<feature type="region of interest" description="Disordered" evidence="9">
    <location>
        <begin position="121"/>
        <end position="175"/>
    </location>
</feature>
<evidence type="ECO:0000256" key="10">
    <source>
        <dbReference type="SAM" id="Phobius"/>
    </source>
</evidence>
<comment type="caution">
    <text evidence="11">The sequence shown here is derived from an EMBL/GenBank/DDBJ whole genome shotgun (WGS) entry which is preliminary data.</text>
</comment>
<evidence type="ECO:0000256" key="2">
    <source>
        <dbReference type="ARBA" id="ARBA00004651"/>
    </source>
</evidence>
<feature type="region of interest" description="Disordered" evidence="9">
    <location>
        <begin position="192"/>
        <end position="216"/>
    </location>
</feature>
<organism evidence="11 12">
    <name type="scientific">Cyclotella cryptica</name>
    <dbReference type="NCBI Taxonomy" id="29204"/>
    <lineage>
        <taxon>Eukaryota</taxon>
        <taxon>Sar</taxon>
        <taxon>Stramenopiles</taxon>
        <taxon>Ochrophyta</taxon>
        <taxon>Bacillariophyta</taxon>
        <taxon>Coscinodiscophyceae</taxon>
        <taxon>Thalassiosirophycidae</taxon>
        <taxon>Stephanodiscales</taxon>
        <taxon>Stephanodiscaceae</taxon>
        <taxon>Cyclotella</taxon>
    </lineage>
</organism>
<sequence length="881" mass="95978">VIPYPTVKHWYCMAKKPRGKQERAKRISLLTGTDPRQTRPTLGQLSLVAPGCTLLILRQTNDVHLDNPFACNSDKHSASDASNMAERLSPTTPVNRTLLSVGRNISSGLDEAVDHITDQVFNMPLSSSPPTPVISAESSQGRGSIHNELGPPTSSPVSSPGLRNRKSASSADSGHLSLSKNLTSVFDDEKDYTESMKEDDNNDSERSLTSIDTLPNTNTTSQCQYLNEQQQQQQATNQPPTQQSQDRVLLQSFWRTYDDVIILSLFSIFGIVFRIFSATWFRMELGVVFSEDSALGTNLPLNCCSCFLLGLLCSGREAIGIVYSKALGGSNPYGDGRGIFDIGFGAYRGIVDVGRAGLNRARGYGNVDVAVQSTLATDETSGSNDGLDIEMPGSVLQTSSSGLHGRRSQPSPLAAPVVTAEASASQRRRIYQQTVSPAVSPVSHVSDGASIAGLLGLDEEFRTGTCNYSGEDELREVQLRALTRRIMASPSLVLFAARKTDIDVVEHYRGDRSSHMDHPARRSPILQPENHCEIGDLDHIDTNQQMPQIIHASVNHVFDGARHESNRPAQVGNAQQNSAANDPIVDGEIYELNIGSLRRLYGLNVGDGWDVGTSAEEMKHQILLGLRVGFCGAISTWSSWNSAMISLLRAGKIGEALVGYAIGIQLGVVCYRFGQQLAVYIFVYRRRREAKRDETRGYGLRLQMESNDSTDEEHDTDGDPSDRATKLPSVRVVVTVLFAAVIISLCCSIFLLPQHQQFAISLIFTPFGCLARWKLQNTYNKRLPGFPLGTFACNLLSCALSGSIGSFLAGNPGPEERIVLTSMIAGFAGSLSTFAGYISEVLALIDPIIFKFDGFAYAIITVLWGTIIGFFSSEKNWADVI</sequence>
<evidence type="ECO:0000256" key="7">
    <source>
        <dbReference type="ARBA" id="ARBA00035120"/>
    </source>
</evidence>
<keyword evidence="6 10" id="KW-0472">Membrane</keyword>
<evidence type="ECO:0000256" key="8">
    <source>
        <dbReference type="ARBA" id="ARBA00035585"/>
    </source>
</evidence>
<gene>
    <name evidence="11" type="ORF">HJC23_010748</name>
</gene>
<keyword evidence="4 10" id="KW-0812">Transmembrane</keyword>
<dbReference type="GO" id="GO:0005886">
    <property type="term" value="C:plasma membrane"/>
    <property type="evidence" value="ECO:0007669"/>
    <property type="project" value="UniProtKB-SubCell"/>
</dbReference>
<dbReference type="InterPro" id="IPR003691">
    <property type="entry name" value="FluC"/>
</dbReference>
<name>A0ABD3PUU8_9STRA</name>
<feature type="transmembrane region" description="Helical" evidence="10">
    <location>
        <begin position="820"/>
        <end position="843"/>
    </location>
</feature>
<dbReference type="Pfam" id="PF02537">
    <property type="entry name" value="CRCB"/>
    <property type="match status" value="1"/>
</dbReference>